<dbReference type="PANTHER" id="PTHR24221:SF590">
    <property type="entry name" value="COMPONENT LINKED WITH THE ASSEMBLY OF CYTOCHROME' TRANSPORT TRANSMEMBRANE ATP-BINDING PROTEIN ABC TRANSPORTER CYDD-RELATED"/>
    <property type="match status" value="1"/>
</dbReference>
<evidence type="ECO:0000256" key="1">
    <source>
        <dbReference type="ARBA" id="ARBA00004651"/>
    </source>
</evidence>
<dbReference type="AlphaFoldDB" id="A0AAU4K0K6"/>
<evidence type="ECO:0000256" key="2">
    <source>
        <dbReference type="ARBA" id="ARBA00022692"/>
    </source>
</evidence>
<feature type="domain" description="ABC transporter" evidence="8">
    <location>
        <begin position="345"/>
        <end position="547"/>
    </location>
</feature>
<feature type="transmembrane region" description="Helical" evidence="7">
    <location>
        <begin position="170"/>
        <end position="189"/>
    </location>
</feature>
<evidence type="ECO:0000256" key="7">
    <source>
        <dbReference type="SAM" id="Phobius"/>
    </source>
</evidence>
<dbReference type="InterPro" id="IPR027417">
    <property type="entry name" value="P-loop_NTPase"/>
</dbReference>
<sequence length="547" mass="56271">MTAARRGPIDPRLLRRSPAARAHIAVTSAMGIVTAATVIVGAVMIATILAEVVTDPAARSLHAQGGHIAVLAAAVGVRVVATVLGDRYAHRASDEVIAQLRDAGLRAATDPAQTTPRTLHRMRGELITTLTTGLDALGPYLTSFVPALVLSATVTPAVIVVMALTDLTSSIVVIVTLPLIPVFMILIGLMTRERTRARLDATAAQGAQMLDLVAGIGTLRALHRASEPVGRVAALGQRSRRSTMAALRIAFLSGSVLELLATLCVALVAVGVGLRLVFGDMSLQAGVLALILAPEVYLPLRSVGAQFHNSEAGRAAADDVLDLIDTPSVRMTAPSTEATAQAAGVEVRDVGVVDRDGWAPRHLDAHCAPGTVTVLTGPNGSGKTTALEVIAGLVEPAEGVVRTAGEVAWLAEPPVMVPGTVAENLALFGTRSDDTITRTAAAVGFDTVLAEIGGLEARIGNGGAGLSAGQRQRLALTRVLASPAPVLLLDEPTAHLDAGSEATVMRAVRARAREGATVIVVSHRPAVLAAADTVVDLGVDSRGRVDA</sequence>
<evidence type="ECO:0000256" key="5">
    <source>
        <dbReference type="ARBA" id="ARBA00022989"/>
    </source>
</evidence>
<gene>
    <name evidence="10" type="primary">cydD</name>
    <name evidence="10" type="ORF">OG579_17930</name>
</gene>
<feature type="transmembrane region" description="Helical" evidence="7">
    <location>
        <begin position="61"/>
        <end position="81"/>
    </location>
</feature>
<protein>
    <submittedName>
        <fullName evidence="10">Thiol reductant ABC exporter subunit CydD</fullName>
    </submittedName>
</protein>
<dbReference type="GO" id="GO:0042883">
    <property type="term" value="P:cysteine transport"/>
    <property type="evidence" value="ECO:0007669"/>
    <property type="project" value="InterPro"/>
</dbReference>
<accession>A0AAU4K0K6</accession>
<dbReference type="CDD" id="cd18584">
    <property type="entry name" value="ABC_6TM_AarD_CydD"/>
    <property type="match status" value="1"/>
</dbReference>
<dbReference type="Gene3D" id="3.40.50.300">
    <property type="entry name" value="P-loop containing nucleotide triphosphate hydrolases"/>
    <property type="match status" value="1"/>
</dbReference>
<dbReference type="SUPFAM" id="SSF52540">
    <property type="entry name" value="P-loop containing nucleoside triphosphate hydrolases"/>
    <property type="match status" value="1"/>
</dbReference>
<dbReference type="Pfam" id="PF00664">
    <property type="entry name" value="ABC_membrane"/>
    <property type="match status" value="1"/>
</dbReference>
<dbReference type="KEGG" id="whr:OG579_17930"/>
<evidence type="ECO:0000256" key="3">
    <source>
        <dbReference type="ARBA" id="ARBA00022741"/>
    </source>
</evidence>
<dbReference type="InterPro" id="IPR003593">
    <property type="entry name" value="AAA+_ATPase"/>
</dbReference>
<organism evidence="10 11">
    <name type="scientific">Williamsia herbipolensis</name>
    <dbReference type="NCBI Taxonomy" id="1603258"/>
    <lineage>
        <taxon>Bacteria</taxon>
        <taxon>Bacillati</taxon>
        <taxon>Actinomycetota</taxon>
        <taxon>Actinomycetes</taxon>
        <taxon>Mycobacteriales</taxon>
        <taxon>Nocardiaceae</taxon>
        <taxon>Williamsia</taxon>
    </lineage>
</organism>
<dbReference type="SUPFAM" id="SSF90123">
    <property type="entry name" value="ABC transporter transmembrane region"/>
    <property type="match status" value="1"/>
</dbReference>
<dbReference type="Gene3D" id="1.20.1560.10">
    <property type="entry name" value="ABC transporter type 1, transmembrane domain"/>
    <property type="match status" value="1"/>
</dbReference>
<comment type="subcellular location">
    <subcellularLocation>
        <location evidence="1">Cell membrane</location>
        <topology evidence="1">Multi-pass membrane protein</topology>
    </subcellularLocation>
</comment>
<dbReference type="InterPro" id="IPR011527">
    <property type="entry name" value="ABC1_TM_dom"/>
</dbReference>
<evidence type="ECO:0000256" key="4">
    <source>
        <dbReference type="ARBA" id="ARBA00022840"/>
    </source>
</evidence>
<keyword evidence="6 7" id="KW-0472">Membrane</keyword>
<feature type="transmembrane region" description="Helical" evidence="7">
    <location>
        <begin position="245"/>
        <end position="269"/>
    </location>
</feature>
<evidence type="ECO:0000313" key="10">
    <source>
        <dbReference type="EMBL" id="WUM19561.1"/>
    </source>
</evidence>
<dbReference type="InterPro" id="IPR003439">
    <property type="entry name" value="ABC_transporter-like_ATP-bd"/>
</dbReference>
<evidence type="ECO:0000313" key="11">
    <source>
        <dbReference type="Proteomes" id="UP001432128"/>
    </source>
</evidence>
<dbReference type="Proteomes" id="UP001432128">
    <property type="component" value="Chromosome"/>
</dbReference>
<dbReference type="PROSITE" id="PS50929">
    <property type="entry name" value="ABC_TM1F"/>
    <property type="match status" value="1"/>
</dbReference>
<dbReference type="GO" id="GO:0005886">
    <property type="term" value="C:plasma membrane"/>
    <property type="evidence" value="ECO:0007669"/>
    <property type="project" value="UniProtKB-SubCell"/>
</dbReference>
<keyword evidence="3" id="KW-0547">Nucleotide-binding</keyword>
<feature type="transmembrane region" description="Helical" evidence="7">
    <location>
        <begin position="21"/>
        <end position="49"/>
    </location>
</feature>
<feature type="transmembrane region" description="Helical" evidence="7">
    <location>
        <begin position="144"/>
        <end position="164"/>
    </location>
</feature>
<name>A0AAU4K0K6_9NOCA</name>
<dbReference type="NCBIfam" id="TIGR02857">
    <property type="entry name" value="CydD"/>
    <property type="match status" value="1"/>
</dbReference>
<dbReference type="Pfam" id="PF00005">
    <property type="entry name" value="ABC_tran"/>
    <property type="match status" value="1"/>
</dbReference>
<evidence type="ECO:0000256" key="6">
    <source>
        <dbReference type="ARBA" id="ARBA00023136"/>
    </source>
</evidence>
<dbReference type="SMART" id="SM00382">
    <property type="entry name" value="AAA"/>
    <property type="match status" value="1"/>
</dbReference>
<proteinExistence type="predicted"/>
<dbReference type="PANTHER" id="PTHR24221">
    <property type="entry name" value="ATP-BINDING CASSETTE SUB-FAMILY B"/>
    <property type="match status" value="1"/>
</dbReference>
<keyword evidence="4" id="KW-0067">ATP-binding</keyword>
<reference evidence="10 11" key="1">
    <citation type="submission" date="2022-10" db="EMBL/GenBank/DDBJ databases">
        <title>The complete genomes of actinobacterial strains from the NBC collection.</title>
        <authorList>
            <person name="Joergensen T.S."/>
            <person name="Alvarez Arevalo M."/>
            <person name="Sterndorff E.B."/>
            <person name="Faurdal D."/>
            <person name="Vuksanovic O."/>
            <person name="Mourched A.-S."/>
            <person name="Charusanti P."/>
            <person name="Shaw S."/>
            <person name="Blin K."/>
            <person name="Weber T."/>
        </authorList>
    </citation>
    <scope>NUCLEOTIDE SEQUENCE [LARGE SCALE GENOMIC DNA]</scope>
    <source>
        <strain evidence="10 11">NBC_00319</strain>
    </source>
</reference>
<keyword evidence="11" id="KW-1185">Reference proteome</keyword>
<keyword evidence="2 7" id="KW-0812">Transmembrane</keyword>
<dbReference type="RefSeq" id="WP_328857047.1">
    <property type="nucleotide sequence ID" value="NZ_CP108021.1"/>
</dbReference>
<dbReference type="EMBL" id="CP108021">
    <property type="protein sequence ID" value="WUM19561.1"/>
    <property type="molecule type" value="Genomic_DNA"/>
</dbReference>
<keyword evidence="5 7" id="KW-1133">Transmembrane helix</keyword>
<evidence type="ECO:0000259" key="9">
    <source>
        <dbReference type="PROSITE" id="PS50929"/>
    </source>
</evidence>
<feature type="domain" description="ABC transmembrane type-1" evidence="9">
    <location>
        <begin position="29"/>
        <end position="312"/>
    </location>
</feature>
<dbReference type="GO" id="GO:0005524">
    <property type="term" value="F:ATP binding"/>
    <property type="evidence" value="ECO:0007669"/>
    <property type="project" value="UniProtKB-KW"/>
</dbReference>
<dbReference type="GO" id="GO:0016887">
    <property type="term" value="F:ATP hydrolysis activity"/>
    <property type="evidence" value="ECO:0007669"/>
    <property type="project" value="InterPro"/>
</dbReference>
<dbReference type="InterPro" id="IPR014216">
    <property type="entry name" value="ABC_transptr_CydD"/>
</dbReference>
<dbReference type="PROSITE" id="PS50893">
    <property type="entry name" value="ABC_TRANSPORTER_2"/>
    <property type="match status" value="1"/>
</dbReference>
<dbReference type="InterPro" id="IPR039421">
    <property type="entry name" value="Type_1_exporter"/>
</dbReference>
<dbReference type="InterPro" id="IPR036640">
    <property type="entry name" value="ABC1_TM_sf"/>
</dbReference>
<evidence type="ECO:0000259" key="8">
    <source>
        <dbReference type="PROSITE" id="PS50893"/>
    </source>
</evidence>
<dbReference type="GO" id="GO:0140359">
    <property type="term" value="F:ABC-type transporter activity"/>
    <property type="evidence" value="ECO:0007669"/>
    <property type="project" value="InterPro"/>
</dbReference>